<dbReference type="GeneID" id="83058658"/>
<dbReference type="KEGG" id="cpor:BED41_12460"/>
<name>A0A1B2I778_9BACT</name>
<evidence type="ECO:0000259" key="1">
    <source>
        <dbReference type="Pfam" id="PF09861"/>
    </source>
</evidence>
<dbReference type="InterPro" id="IPR018657">
    <property type="entry name" value="LarA-like_N"/>
</dbReference>
<evidence type="ECO:0000313" key="2">
    <source>
        <dbReference type="EMBL" id="ANZ45825.1"/>
    </source>
</evidence>
<dbReference type="EMBL" id="CP016757">
    <property type="protein sequence ID" value="ANZ45825.1"/>
    <property type="molecule type" value="Genomic_DNA"/>
</dbReference>
<dbReference type="GO" id="GO:0050043">
    <property type="term" value="F:lactate racemase activity"/>
    <property type="evidence" value="ECO:0007669"/>
    <property type="project" value="InterPro"/>
</dbReference>
<protein>
    <recommendedName>
        <fullName evidence="1">LarA-like N-terminal domain-containing protein</fullName>
    </recommendedName>
</protein>
<accession>A0A1B2I778</accession>
<feature type="domain" description="LarA-like N-terminal" evidence="1">
    <location>
        <begin position="28"/>
        <end position="190"/>
    </location>
</feature>
<dbReference type="AlphaFoldDB" id="A0A1B2I778"/>
<organism evidence="2 3">
    <name type="scientific">Cloacibacillus porcorum</name>
    <dbReference type="NCBI Taxonomy" id="1197717"/>
    <lineage>
        <taxon>Bacteria</taxon>
        <taxon>Thermotogati</taxon>
        <taxon>Synergistota</taxon>
        <taxon>Synergistia</taxon>
        <taxon>Synergistales</taxon>
        <taxon>Synergistaceae</taxon>
        <taxon>Cloacibacillus</taxon>
    </lineage>
</organism>
<dbReference type="Pfam" id="PF09861">
    <property type="entry name" value="Lar_N"/>
    <property type="match status" value="1"/>
</dbReference>
<dbReference type="RefSeq" id="WP_066746854.1">
    <property type="nucleotide sequence ID" value="NZ_CP016757.1"/>
</dbReference>
<proteinExistence type="predicted"/>
<dbReference type="OrthoDB" id="9788398at2"/>
<keyword evidence="3" id="KW-1185">Reference proteome</keyword>
<dbReference type="Proteomes" id="UP000093044">
    <property type="component" value="Chromosome"/>
</dbReference>
<evidence type="ECO:0000313" key="3">
    <source>
        <dbReference type="Proteomes" id="UP000093044"/>
    </source>
</evidence>
<reference evidence="2" key="1">
    <citation type="submission" date="2016-08" db="EMBL/GenBank/DDBJ databases">
        <title>Complete genome of Cloacibacillus porcorum.</title>
        <authorList>
            <person name="Looft T."/>
            <person name="Bayles D.O."/>
            <person name="Alt D.P."/>
        </authorList>
    </citation>
    <scope>NUCLEOTIDE SEQUENCE [LARGE SCALE GENOMIC DNA]</scope>
    <source>
        <strain evidence="2">CL-84</strain>
    </source>
</reference>
<sequence>MPILLEEQLNYPLPQMHRVRQSFSRPRLEDIEAHIKQEITKKEISEKIKPGAKVAVAVGSRGIKNLAKIVKEVIGQIKELGGEPFIISAMGSHGGGTPEGQREVLASYGITEENIGVEIVTSVDVVRLGRTSGGIDVYFDSAALGADLIVPINRVKLHTDFVGDIQSGVCKMLVIGLGNHVGCTAVHEADFDNFADILIEAAGMIMKHASVGFGVAILENAYDETAMIEAIPAEKIIEREKELVKIAKDNMPTLMIPDIDVLIVEEIGKNISGSGFDPNILGKSFLLKKFVLPVPKIKRMVLFDVTDESHGNAVGVGIFDVITRKVLNKLDLPLMYANALAVKSPEGSKIPITADSEDEALRFAIQLARGADRNRLKIVKIKNTLELETIEVSEALLDHVAAHERLTLV</sequence>
<dbReference type="Gene3D" id="3.40.50.11440">
    <property type="match status" value="1"/>
</dbReference>
<gene>
    <name evidence="2" type="ORF">BED41_12460</name>
</gene>